<dbReference type="GO" id="GO:0045893">
    <property type="term" value="P:positive regulation of DNA-templated transcription"/>
    <property type="evidence" value="ECO:0007669"/>
    <property type="project" value="TreeGrafter"/>
</dbReference>
<name>A0A3Q2VCB4_HAPBU</name>
<feature type="compositionally biased region" description="Polar residues" evidence="5">
    <location>
        <begin position="357"/>
        <end position="368"/>
    </location>
</feature>
<dbReference type="GO" id="GO:0006357">
    <property type="term" value="P:regulation of transcription by RNA polymerase II"/>
    <property type="evidence" value="ECO:0007669"/>
    <property type="project" value="TreeGrafter"/>
</dbReference>
<dbReference type="GO" id="GO:0031491">
    <property type="term" value="F:nucleosome binding"/>
    <property type="evidence" value="ECO:0007669"/>
    <property type="project" value="TreeGrafter"/>
</dbReference>
<dbReference type="SUPFAM" id="SSF46774">
    <property type="entry name" value="ARID-like"/>
    <property type="match status" value="1"/>
</dbReference>
<feature type="compositionally biased region" description="Pro residues" evidence="5">
    <location>
        <begin position="908"/>
        <end position="918"/>
    </location>
</feature>
<feature type="region of interest" description="Disordered" evidence="5">
    <location>
        <begin position="1113"/>
        <end position="1250"/>
    </location>
</feature>
<feature type="compositionally biased region" description="Low complexity" evidence="5">
    <location>
        <begin position="435"/>
        <end position="461"/>
    </location>
</feature>
<feature type="region of interest" description="Disordered" evidence="5">
    <location>
        <begin position="1592"/>
        <end position="1611"/>
    </location>
</feature>
<evidence type="ECO:0000256" key="3">
    <source>
        <dbReference type="ARBA" id="ARBA00022853"/>
    </source>
</evidence>
<reference evidence="7" key="1">
    <citation type="submission" date="2025-08" db="UniProtKB">
        <authorList>
            <consortium name="Ensembl"/>
        </authorList>
    </citation>
    <scope>IDENTIFICATION</scope>
</reference>
<dbReference type="GO" id="GO:0006338">
    <property type="term" value="P:chromatin remodeling"/>
    <property type="evidence" value="ECO:0007669"/>
    <property type="project" value="InterPro"/>
</dbReference>
<dbReference type="Gene3D" id="1.25.10.10">
    <property type="entry name" value="Leucine-rich Repeat Variant"/>
    <property type="match status" value="1"/>
</dbReference>
<protein>
    <submittedName>
        <fullName evidence="7">AT-rich interactive domain 1B</fullName>
    </submittedName>
</protein>
<feature type="compositionally biased region" description="Polar residues" evidence="5">
    <location>
        <begin position="124"/>
        <end position="134"/>
    </location>
</feature>
<dbReference type="InterPro" id="IPR016024">
    <property type="entry name" value="ARM-type_fold"/>
</dbReference>
<dbReference type="PANTHER" id="PTHR12656:SF11">
    <property type="entry name" value="AT-RICH INTERACTIVE DOMAIN-CONTAINING PROTEIN 1B"/>
    <property type="match status" value="1"/>
</dbReference>
<feature type="compositionally biased region" description="Polar residues" evidence="5">
    <location>
        <begin position="1143"/>
        <end position="1162"/>
    </location>
</feature>
<keyword evidence="4" id="KW-0539">Nucleus</keyword>
<dbReference type="SMART" id="SM00501">
    <property type="entry name" value="BRIGHT"/>
    <property type="match status" value="1"/>
</dbReference>
<dbReference type="GO" id="GO:0035060">
    <property type="term" value="C:brahma complex"/>
    <property type="evidence" value="ECO:0007669"/>
    <property type="project" value="InterPro"/>
</dbReference>
<comment type="subcellular location">
    <subcellularLocation>
        <location evidence="1">Nucleus</location>
    </subcellularLocation>
</comment>
<keyword evidence="2" id="KW-0597">Phosphoprotein</keyword>
<dbReference type="SUPFAM" id="SSF48371">
    <property type="entry name" value="ARM repeat"/>
    <property type="match status" value="1"/>
</dbReference>
<feature type="compositionally biased region" description="Gly residues" evidence="5">
    <location>
        <begin position="879"/>
        <end position="892"/>
    </location>
</feature>
<feature type="compositionally biased region" description="Low complexity" evidence="5">
    <location>
        <begin position="893"/>
        <end position="903"/>
    </location>
</feature>
<sequence>MSDVSGEPGGGYETGEGWEGGTKGQAGRASAAVSRETGMFSGHPVKTLGICGATGGAGPPQPPPPSSSSSSSSSSSFHQTPPSFSQLVQQLHFQLQTHHNTNNNNTISTISSSVQQHGCTANILQEGSSRAQELNQREEEEERMDARLGSATSSTDNNPPPTGTSSEFNHYYGNGRGGPSFDQHGGQQSPGTGVRAARSVLSTMDQVHNSHEGYSNNSPYNHYPNYRPGYGNSGYGGMMSPSRQGNNLLGPGSGGAGSTAANHSKAVMTASSSPAGGGGGFQRFPGQGQQQQQPQQQHPSGATPTLNQLLTSPSPMMRGYGGGYPDYNNPAQQQPSMGLAKDMGSQYGSGAHGWGGQQRNHPTMSPGNPGQGGGRAQVPPMDPMAMKRSQLYGMSNNPYSQQQGAPYPGQPYGSPTPHRYPMGMSSRGQVGMGGMQYPQQQMGSQYSQQQQQQNMSSYCQPGQPPYFSPPQQQPAAPSQPPYMQPRPLPQQEVPQEAYGGRGQSAAMTPGKPNHEEMSLSQQERPSSLPDLSGSIDDLPTGTEAVVSSGGSGSGSAQGDQGTPARSPFSPHVSPRLPPPPRTGPSPSPSPSPAASGSQSRSGPLSPATSGPGSQMPPQVSGPGPDVGPHSSQSAMTQDRGFPPTMQRSTSGSQFGSQQSSSSMTPHPGPGGPMHHSSYQQAGHSYGQYGPPGNYPRPPHYGGPGLGAGSSLANSLGLNASSPMHGQGPSTPAGRGPGPGPGVGGRPYPAGGGTLAPTSPSMPQATGQGMGPPGPNTSCKPPEVVPTTGPSANSSSAPSTAANQSRPPFARSPIYHSPSWHTGRPALSPTLHPSHPLTHPHQHHSQQLSASAQPQQPAVQAPSEHYGQGSYPGMTPLGAMGPGGPGGHAGPGGPYSQQPGSNSGRMTPQGPPYSAPPSGPVMMPAEGMGPHADAKQRVELSKEGVGPVGEPKPKDYSSQCVSQPPTPCPMSPSSASLSSCHGEDSDGISSPAWLRTPSSPKPSVATMTNEKITRLYEMGSEPERKLWVDRYLSFMDERGTPVPNLPAVGKKPLDLCRLYLAVRDIGGLAMVNKNKKWRELSSLLNVGTSSSSASSLKKQYIQYLFAYECKMERGEEPPPEAAGPAGDAKKPPSLQAKIQPPSPANSGSLQGPNTPQSSSSSLTDAPGDLKPPTPASTPQSHMAPQPGNRSVGGVSVQDPFSEGSDPAFHSKRGLGPGGAPYQQGGGPVDPMRMQYDANKDPYGGVRKGPGPGEAFSPGQMPSGGAMQDMYHRGPPSGPLAGMGPRPQYSYSPGYERRPEHAMGPEGGMAPPGGQNSMGPSANEASMFPTNRFPHQRHGHDGYGQQYPHGMAYSSHQSLYPQQQGYKRPMEGMYPPAKRHEGEAFGVQQYGSQQPDMFPVYGGGGGGYMGPERRPIQGQYPYPYSRDRQGPPQHSMMSSGPAAVSGGSGEVPQANMWHPRTDMGYTYSRQGQGPAYRGDDQESRAPQDDQWAPGHPSQRQTPYPPHSSAASATSIPPLPSRQPPASFQATPTIPNHVTRSHSPSTFPRPMGSSLSPNSAPYLPSMKKPPVLGAPQGPLTSQTVSLINREVSFPHGSVEATPPKLKPRRRLTAKDTGTPEAWRVMMSLKSGLLAESTWALDTINILLYDDSTVGSFSLPQLPGFLELIVEFYRRCLIQIFGILKEYEVGTARQGSLLGPLPEEEEVTEGLLAAASESNGQTALEQKIQRWSAEQAEDMPPPLLMPSEEEVKEPVVKEEAQVKEEEHMEEAEARLQQASKYDKLPIRVETGDGWEEVEERWAKLNRPNGFISGLLHWKAGGGDSTTHILTHFESRTGDFVPLHPPEWEENAEGQEGETGKEELGGGEEQNQPDGGEEVRGQDSQAQSPISQLEDEPRCWDEAPLSTAEPWQDALAKRCVCISNIVRGLSFVPGNDAMLSRHPGLVLILGRLVLLHHRHPRRKRTPPTYQREEEQGLACSRDEWWWDCLAALRENTLVTLANISGQLDLSLYPESICLPILDGLLHWIVCPSAEAQDPFSTMGGFSSLTPQRLVLECLCKLSIKDCNVDLLLATPPFIRQQKLFSTLVRLVGERKSQVCREMAVAVLSNLAQGDPTAARAVAQQKGSVGTLIGFLEDCVAMAQYQQNPHSLLHTAVPPEPPSINMMCRAAKALLAMARVEENRTEFVLYESRLLDISLSSALNSSVAAIMCEVLFKIGHS</sequence>
<feature type="compositionally biased region" description="Gly residues" evidence="5">
    <location>
        <begin position="1213"/>
        <end position="1226"/>
    </location>
</feature>
<evidence type="ECO:0000256" key="4">
    <source>
        <dbReference type="ARBA" id="ARBA00023242"/>
    </source>
</evidence>
<feature type="region of interest" description="Disordered" evidence="5">
    <location>
        <begin position="394"/>
        <end position="1004"/>
    </location>
</feature>
<feature type="compositionally biased region" description="Polar residues" evidence="5">
    <location>
        <begin position="150"/>
        <end position="168"/>
    </location>
</feature>
<feature type="compositionally biased region" description="Polar residues" evidence="5">
    <location>
        <begin position="298"/>
        <end position="314"/>
    </location>
</feature>
<feature type="compositionally biased region" description="Gly residues" evidence="5">
    <location>
        <begin position="7"/>
        <end position="24"/>
    </location>
</feature>
<feature type="compositionally biased region" description="Basic and acidic residues" evidence="5">
    <location>
        <begin position="931"/>
        <end position="941"/>
    </location>
</feature>
<evidence type="ECO:0000313" key="8">
    <source>
        <dbReference type="Proteomes" id="UP000264840"/>
    </source>
</evidence>
<feature type="compositionally biased region" description="Low complexity" evidence="5">
    <location>
        <begin position="592"/>
        <end position="603"/>
    </location>
</feature>
<dbReference type="OMA" id="HPGHNGP"/>
<feature type="compositionally biased region" description="Basic and acidic residues" evidence="5">
    <location>
        <begin position="1475"/>
        <end position="1485"/>
    </location>
</feature>
<dbReference type="RefSeq" id="XP_042082798.1">
    <property type="nucleotide sequence ID" value="XM_042226864.1"/>
</dbReference>
<dbReference type="CTD" id="57492"/>
<dbReference type="PROSITE" id="PS51011">
    <property type="entry name" value="ARID"/>
    <property type="match status" value="1"/>
</dbReference>
<accession>A0A3Q2VCB4</accession>
<feature type="compositionally biased region" description="Gly residues" evidence="5">
    <location>
        <begin position="734"/>
        <end position="753"/>
    </location>
</feature>
<feature type="compositionally biased region" description="Polar residues" evidence="5">
    <location>
        <begin position="1521"/>
        <end position="1543"/>
    </location>
</feature>
<feature type="region of interest" description="Disordered" evidence="5">
    <location>
        <begin position="234"/>
        <end position="382"/>
    </location>
</feature>
<reference evidence="7" key="2">
    <citation type="submission" date="2025-09" db="UniProtKB">
        <authorList>
            <consortium name="Ensembl"/>
        </authorList>
    </citation>
    <scope>IDENTIFICATION</scope>
</reference>
<dbReference type="GO" id="GO:0035176">
    <property type="term" value="P:social behavior"/>
    <property type="evidence" value="ECO:0007669"/>
    <property type="project" value="Ensembl"/>
</dbReference>
<dbReference type="Pfam" id="PF12031">
    <property type="entry name" value="BAF250_C"/>
    <property type="match status" value="1"/>
</dbReference>
<dbReference type="GO" id="GO:0003677">
    <property type="term" value="F:DNA binding"/>
    <property type="evidence" value="ECO:0007669"/>
    <property type="project" value="InterPro"/>
</dbReference>
<feature type="compositionally biased region" description="Pro residues" evidence="5">
    <location>
        <begin position="462"/>
        <end position="488"/>
    </location>
</feature>
<dbReference type="GO" id="GO:0036269">
    <property type="term" value="P:swimming behavior"/>
    <property type="evidence" value="ECO:0007669"/>
    <property type="project" value="Ensembl"/>
</dbReference>
<proteinExistence type="predicted"/>
<evidence type="ECO:0000313" key="7">
    <source>
        <dbReference type="Ensembl" id="ENSHBUP00000009057.1"/>
    </source>
</evidence>
<keyword evidence="8" id="KW-1185">Reference proteome</keyword>
<feature type="compositionally biased region" description="Low complexity" evidence="5">
    <location>
        <begin position="785"/>
        <end position="802"/>
    </location>
</feature>
<dbReference type="InterPro" id="IPR036431">
    <property type="entry name" value="ARID_dom_sf"/>
</dbReference>
<dbReference type="InterPro" id="IPR001606">
    <property type="entry name" value="ARID_dom"/>
</dbReference>
<feature type="compositionally biased region" description="Low complexity" evidence="5">
    <location>
        <begin position="844"/>
        <end position="862"/>
    </location>
</feature>
<feature type="compositionally biased region" description="Low complexity" evidence="5">
    <location>
        <begin position="282"/>
        <end position="297"/>
    </location>
</feature>
<feature type="compositionally biased region" description="Low complexity" evidence="5">
    <location>
        <begin position="398"/>
        <end position="415"/>
    </location>
</feature>
<feature type="region of interest" description="Disordered" evidence="5">
    <location>
        <begin position="1832"/>
        <end position="1894"/>
    </location>
</feature>
<feature type="region of interest" description="Disordered" evidence="5">
    <location>
        <begin position="1"/>
        <end position="83"/>
    </location>
</feature>
<dbReference type="SMART" id="SM01014">
    <property type="entry name" value="ARID"/>
    <property type="match status" value="1"/>
</dbReference>
<organism evidence="7 8">
    <name type="scientific">Haplochromis burtoni</name>
    <name type="common">Burton's mouthbrooder</name>
    <name type="synonym">Chromis burtoni</name>
    <dbReference type="NCBI Taxonomy" id="8153"/>
    <lineage>
        <taxon>Eukaryota</taxon>
        <taxon>Metazoa</taxon>
        <taxon>Chordata</taxon>
        <taxon>Craniata</taxon>
        <taxon>Vertebrata</taxon>
        <taxon>Euteleostomi</taxon>
        <taxon>Actinopterygii</taxon>
        <taxon>Neopterygii</taxon>
        <taxon>Teleostei</taxon>
        <taxon>Neoteleostei</taxon>
        <taxon>Acanthomorphata</taxon>
        <taxon>Ovalentaria</taxon>
        <taxon>Cichlomorphae</taxon>
        <taxon>Cichliformes</taxon>
        <taxon>Cichlidae</taxon>
        <taxon>African cichlids</taxon>
        <taxon>Pseudocrenilabrinae</taxon>
        <taxon>Haplochromini</taxon>
        <taxon>Haplochromis</taxon>
    </lineage>
</organism>
<dbReference type="InterPro" id="IPR011989">
    <property type="entry name" value="ARM-like"/>
</dbReference>
<feature type="compositionally biased region" description="Low complexity" evidence="5">
    <location>
        <begin position="646"/>
        <end position="665"/>
    </location>
</feature>
<feature type="compositionally biased region" description="Low complexity" evidence="5">
    <location>
        <begin position="1433"/>
        <end position="1443"/>
    </location>
</feature>
<feature type="compositionally biased region" description="Pro residues" evidence="5">
    <location>
        <begin position="575"/>
        <end position="591"/>
    </location>
</feature>
<feature type="domain" description="ARID" evidence="6">
    <location>
        <begin position="1020"/>
        <end position="1111"/>
    </location>
</feature>
<evidence type="ECO:0000256" key="1">
    <source>
        <dbReference type="ARBA" id="ARBA00004123"/>
    </source>
</evidence>
<evidence type="ECO:0000259" key="6">
    <source>
        <dbReference type="PROSITE" id="PS51011"/>
    </source>
</evidence>
<dbReference type="GO" id="GO:0005654">
    <property type="term" value="C:nucleoplasm"/>
    <property type="evidence" value="ECO:0007669"/>
    <property type="project" value="TreeGrafter"/>
</dbReference>
<feature type="compositionally biased region" description="Polar residues" evidence="5">
    <location>
        <begin position="1877"/>
        <end position="1886"/>
    </location>
</feature>
<dbReference type="GeneID" id="102299420"/>
<feature type="compositionally biased region" description="Low complexity" evidence="5">
    <location>
        <begin position="238"/>
        <end position="250"/>
    </location>
</feature>
<feature type="region of interest" description="Disordered" evidence="5">
    <location>
        <begin position="124"/>
        <end position="195"/>
    </location>
</feature>
<feature type="region of interest" description="Disordered" evidence="5">
    <location>
        <begin position="1402"/>
        <end position="1576"/>
    </location>
</feature>
<feature type="compositionally biased region" description="Low complexity" evidence="5">
    <location>
        <begin position="67"/>
        <end position="83"/>
    </location>
</feature>
<feature type="compositionally biased region" description="Low complexity" evidence="5">
    <location>
        <begin position="708"/>
        <end position="733"/>
    </location>
</feature>
<feature type="compositionally biased region" description="Polar residues" evidence="5">
    <location>
        <begin position="606"/>
        <end position="617"/>
    </location>
</feature>
<dbReference type="GeneTree" id="ENSGT00940000155634"/>
<dbReference type="InterPro" id="IPR033388">
    <property type="entry name" value="BAF250_C"/>
</dbReference>
<evidence type="ECO:0000256" key="2">
    <source>
        <dbReference type="ARBA" id="ARBA00022553"/>
    </source>
</evidence>
<dbReference type="PANTHER" id="PTHR12656">
    <property type="entry name" value="BRG-1 ASSOCIATED FACTOR 250 BAF250"/>
    <property type="match status" value="1"/>
</dbReference>
<keyword evidence="3" id="KW-0156">Chromatin regulator</keyword>
<dbReference type="GO" id="GO:0016514">
    <property type="term" value="C:SWI/SNF complex"/>
    <property type="evidence" value="ECO:0007669"/>
    <property type="project" value="InterPro"/>
</dbReference>
<evidence type="ECO:0000256" key="5">
    <source>
        <dbReference type="SAM" id="MobiDB-lite"/>
    </source>
</evidence>
<feature type="compositionally biased region" description="Low complexity" evidence="5">
    <location>
        <begin position="824"/>
        <end position="836"/>
    </location>
</feature>
<dbReference type="Gene3D" id="1.10.150.60">
    <property type="entry name" value="ARID DNA-binding domain"/>
    <property type="match status" value="1"/>
</dbReference>
<dbReference type="Pfam" id="PF01388">
    <property type="entry name" value="ARID"/>
    <property type="match status" value="1"/>
</dbReference>
<dbReference type="Proteomes" id="UP000264840">
    <property type="component" value="Unplaced"/>
</dbReference>
<dbReference type="InterPro" id="IPR021906">
    <property type="entry name" value="BAF250/Osa"/>
</dbReference>
<dbReference type="Ensembl" id="ENSHBUT00000000896.1">
    <property type="protein sequence ID" value="ENSHBUP00000009057.1"/>
    <property type="gene ID" value="ENSHBUG00000010565.1"/>
</dbReference>
<feature type="compositionally biased region" description="Polar residues" evidence="5">
    <location>
        <begin position="755"/>
        <end position="766"/>
    </location>
</feature>
<dbReference type="GO" id="GO:0071565">
    <property type="term" value="C:nBAF complex"/>
    <property type="evidence" value="ECO:0007669"/>
    <property type="project" value="TreeGrafter"/>
</dbReference>
<dbReference type="STRING" id="8153.ENSHBUP00000009057"/>